<protein>
    <submittedName>
        <fullName evidence="1">Uncharacterized protein</fullName>
    </submittedName>
</protein>
<dbReference type="Proteomes" id="UP000682195">
    <property type="component" value="Chromosome 1"/>
</dbReference>
<evidence type="ECO:0000313" key="1">
    <source>
        <dbReference type="EMBL" id="QUB76070.1"/>
    </source>
</evidence>
<dbReference type="EMBL" id="CP072361">
    <property type="protein sequence ID" value="QUB76070.1"/>
    <property type="molecule type" value="Genomic_DNA"/>
</dbReference>
<accession>A0ABX7XR61</accession>
<organism evidence="1 2">
    <name type="scientific">Prevotella melaninogenica</name>
    <dbReference type="NCBI Taxonomy" id="28132"/>
    <lineage>
        <taxon>Bacteria</taxon>
        <taxon>Pseudomonadati</taxon>
        <taxon>Bacteroidota</taxon>
        <taxon>Bacteroidia</taxon>
        <taxon>Bacteroidales</taxon>
        <taxon>Prevotellaceae</taxon>
        <taxon>Prevotella</taxon>
    </lineage>
</organism>
<name>A0ABX7XR61_9BACT</name>
<gene>
    <name evidence="1" type="ORF">J5A58_03595</name>
</gene>
<dbReference type="RefSeq" id="WP_211808050.1">
    <property type="nucleotide sequence ID" value="NZ_CP072361.1"/>
</dbReference>
<evidence type="ECO:0000313" key="2">
    <source>
        <dbReference type="Proteomes" id="UP000682195"/>
    </source>
</evidence>
<keyword evidence="2" id="KW-1185">Reference proteome</keyword>
<sequence length="80" mass="9773">MDSFYKLFNGEYPDQTPKNTDNEFWGSAWRIKRERDKYMLFYLEAAWTGRELSVEITKEDFELVRNNKLSFNELCKKYNL</sequence>
<reference evidence="1 2" key="1">
    <citation type="submission" date="2021-03" db="EMBL/GenBank/DDBJ databases">
        <title>Human Oral Microbial Genomes.</title>
        <authorList>
            <person name="Johnston C.D."/>
            <person name="Chen T."/>
            <person name="Dewhirst F.E."/>
        </authorList>
    </citation>
    <scope>NUCLEOTIDE SEQUENCE [LARGE SCALE GENOMIC DNA]</scope>
    <source>
        <strain evidence="1 2">F0054</strain>
    </source>
</reference>
<proteinExistence type="predicted"/>